<keyword evidence="3" id="KW-1185">Reference proteome</keyword>
<proteinExistence type="predicted"/>
<sequence>MLCVSPLVSLCSVLCMTTSAGAAEALGSPLCSASDAAVGSGLLQPFVSLAPSVSQQSCYWCSAFSRCDRCVFSVQSRARSLHPGLRARCCGFSRYGAMHNVAIGGDTMYGRRVPGAVLNPRPAGVHRCGACLRCDGLPLSRAGG</sequence>
<feature type="signal peptide" evidence="1">
    <location>
        <begin position="1"/>
        <end position="22"/>
    </location>
</feature>
<gene>
    <name evidence="2" type="ORF">NDU88_004339</name>
</gene>
<keyword evidence="1" id="KW-0732">Signal</keyword>
<evidence type="ECO:0000313" key="3">
    <source>
        <dbReference type="Proteomes" id="UP001066276"/>
    </source>
</evidence>
<dbReference type="EMBL" id="JANPWB010000006">
    <property type="protein sequence ID" value="KAJ1179103.1"/>
    <property type="molecule type" value="Genomic_DNA"/>
</dbReference>
<evidence type="ECO:0000256" key="1">
    <source>
        <dbReference type="SAM" id="SignalP"/>
    </source>
</evidence>
<dbReference type="Proteomes" id="UP001066276">
    <property type="component" value="Chromosome 3_2"/>
</dbReference>
<evidence type="ECO:0008006" key="4">
    <source>
        <dbReference type="Google" id="ProtNLM"/>
    </source>
</evidence>
<reference evidence="2" key="1">
    <citation type="journal article" date="2022" name="bioRxiv">
        <title>Sequencing and chromosome-scale assembly of the giantPleurodeles waltlgenome.</title>
        <authorList>
            <person name="Brown T."/>
            <person name="Elewa A."/>
            <person name="Iarovenko S."/>
            <person name="Subramanian E."/>
            <person name="Araus A.J."/>
            <person name="Petzold A."/>
            <person name="Susuki M."/>
            <person name="Suzuki K.-i.T."/>
            <person name="Hayashi T."/>
            <person name="Toyoda A."/>
            <person name="Oliveira C."/>
            <person name="Osipova E."/>
            <person name="Leigh N.D."/>
            <person name="Simon A."/>
            <person name="Yun M.H."/>
        </authorList>
    </citation>
    <scope>NUCLEOTIDE SEQUENCE</scope>
    <source>
        <strain evidence="2">20211129_DDA</strain>
        <tissue evidence="2">Liver</tissue>
    </source>
</reference>
<evidence type="ECO:0000313" key="2">
    <source>
        <dbReference type="EMBL" id="KAJ1179103.1"/>
    </source>
</evidence>
<name>A0AAV7TR67_PLEWA</name>
<comment type="caution">
    <text evidence="2">The sequence shown here is derived from an EMBL/GenBank/DDBJ whole genome shotgun (WGS) entry which is preliminary data.</text>
</comment>
<organism evidence="2 3">
    <name type="scientific">Pleurodeles waltl</name>
    <name type="common">Iberian ribbed newt</name>
    <dbReference type="NCBI Taxonomy" id="8319"/>
    <lineage>
        <taxon>Eukaryota</taxon>
        <taxon>Metazoa</taxon>
        <taxon>Chordata</taxon>
        <taxon>Craniata</taxon>
        <taxon>Vertebrata</taxon>
        <taxon>Euteleostomi</taxon>
        <taxon>Amphibia</taxon>
        <taxon>Batrachia</taxon>
        <taxon>Caudata</taxon>
        <taxon>Salamandroidea</taxon>
        <taxon>Salamandridae</taxon>
        <taxon>Pleurodelinae</taxon>
        <taxon>Pleurodeles</taxon>
    </lineage>
</organism>
<protein>
    <recommendedName>
        <fullName evidence="4">Secreted protein</fullName>
    </recommendedName>
</protein>
<dbReference type="AlphaFoldDB" id="A0AAV7TR67"/>
<feature type="chain" id="PRO_5043899812" description="Secreted protein" evidence="1">
    <location>
        <begin position="23"/>
        <end position="144"/>
    </location>
</feature>
<accession>A0AAV7TR67</accession>